<sequence>MERSVLEITPSQYYFLAVSWMDMFNTRCQDDVDAQNREQFASMATEDLVALQERVGPQELRDLICAELEIRGR</sequence>
<dbReference type="EMBL" id="FNZF01000001">
    <property type="protein sequence ID" value="SEI92794.1"/>
    <property type="molecule type" value="Genomic_DNA"/>
</dbReference>
<dbReference type="AlphaFoldDB" id="A0A1H6UQ38"/>
<accession>A0A1H6UQ38</accession>
<keyword evidence="2" id="KW-1185">Reference proteome</keyword>
<organism evidence="1 2">
    <name type="scientific">Bhargavaea ginsengi</name>
    <dbReference type="NCBI Taxonomy" id="426757"/>
    <lineage>
        <taxon>Bacteria</taxon>
        <taxon>Bacillati</taxon>
        <taxon>Bacillota</taxon>
        <taxon>Bacilli</taxon>
        <taxon>Bacillales</taxon>
        <taxon>Caryophanaceae</taxon>
        <taxon>Bhargavaea</taxon>
    </lineage>
</organism>
<dbReference type="RefSeq" id="WP_092050170.1">
    <property type="nucleotide sequence ID" value="NZ_FNZF01000001.1"/>
</dbReference>
<evidence type="ECO:0000313" key="2">
    <source>
        <dbReference type="Proteomes" id="UP000199200"/>
    </source>
</evidence>
<evidence type="ECO:0000313" key="1">
    <source>
        <dbReference type="EMBL" id="SEI92794.1"/>
    </source>
</evidence>
<reference evidence="2" key="1">
    <citation type="submission" date="2016-10" db="EMBL/GenBank/DDBJ databases">
        <authorList>
            <person name="Varghese N."/>
            <person name="Submissions S."/>
        </authorList>
    </citation>
    <scope>NUCLEOTIDE SEQUENCE [LARGE SCALE GENOMIC DNA]</scope>
    <source>
        <strain evidence="2">CGMCC 1.6763</strain>
    </source>
</reference>
<protein>
    <submittedName>
        <fullName evidence="1">Uncharacterized protein</fullName>
    </submittedName>
</protein>
<name>A0A1H6UQ38_9BACL</name>
<gene>
    <name evidence="1" type="ORF">SAMN04488127_0813</name>
</gene>
<dbReference type="OrthoDB" id="2454208at2"/>
<proteinExistence type="predicted"/>
<dbReference type="Proteomes" id="UP000199200">
    <property type="component" value="Unassembled WGS sequence"/>
</dbReference>